<dbReference type="InterPro" id="IPR029001">
    <property type="entry name" value="ITPase-like_fam"/>
</dbReference>
<evidence type="ECO:0000256" key="8">
    <source>
        <dbReference type="ARBA" id="ARBA00051875"/>
    </source>
</evidence>
<evidence type="ECO:0000256" key="11">
    <source>
        <dbReference type="RuleBase" id="RU003781"/>
    </source>
</evidence>
<dbReference type="PANTHER" id="PTHR11067:SF9">
    <property type="entry name" value="INOSINE TRIPHOSPHATE PYROPHOSPHATASE"/>
    <property type="match status" value="1"/>
</dbReference>
<evidence type="ECO:0000256" key="5">
    <source>
        <dbReference type="ARBA" id="ARBA00022801"/>
    </source>
</evidence>
<reference evidence="12 13" key="1">
    <citation type="submission" date="2016-11" db="EMBL/GenBank/DDBJ databases">
        <authorList>
            <person name="Jaros S."/>
            <person name="Januszkiewicz K."/>
            <person name="Wedrychowicz H."/>
        </authorList>
    </citation>
    <scope>NUCLEOTIDE SEQUENCE [LARGE SCALE GENOMIC DNA]</scope>
    <source>
        <strain evidence="12 13">CGMCC 1.6102</strain>
    </source>
</reference>
<dbReference type="CDD" id="cd00515">
    <property type="entry name" value="HAM1"/>
    <property type="match status" value="1"/>
</dbReference>
<dbReference type="EC" id="3.6.1.66" evidence="10"/>
<evidence type="ECO:0000256" key="4">
    <source>
        <dbReference type="ARBA" id="ARBA00022741"/>
    </source>
</evidence>
<dbReference type="FunFam" id="3.90.950.10:FF:000001">
    <property type="entry name" value="dITP/XTP pyrophosphatase"/>
    <property type="match status" value="1"/>
</dbReference>
<evidence type="ECO:0000256" key="7">
    <source>
        <dbReference type="ARBA" id="ARBA00023080"/>
    </source>
</evidence>
<dbReference type="GO" id="GO:0017111">
    <property type="term" value="F:ribonucleoside triphosphate phosphatase activity"/>
    <property type="evidence" value="ECO:0007669"/>
    <property type="project" value="InterPro"/>
</dbReference>
<dbReference type="NCBIfam" id="NF011398">
    <property type="entry name" value="PRK14823.1"/>
    <property type="match status" value="1"/>
</dbReference>
<evidence type="ECO:0000256" key="3">
    <source>
        <dbReference type="ARBA" id="ARBA00022723"/>
    </source>
</evidence>
<feature type="binding site" evidence="10">
    <location>
        <position position="171"/>
    </location>
    <ligand>
        <name>substrate</name>
    </ligand>
</feature>
<dbReference type="AlphaFoldDB" id="A0A1M7I0I1"/>
<gene>
    <name evidence="12" type="ORF">SAMN04488057_101139</name>
</gene>
<dbReference type="GO" id="GO:0036222">
    <property type="term" value="F:XTP diphosphatase activity"/>
    <property type="evidence" value="ECO:0007669"/>
    <property type="project" value="UniProtKB-UniRule"/>
</dbReference>
<comment type="catalytic activity">
    <reaction evidence="10">
        <text>ITP + H2O = IMP + diphosphate + H(+)</text>
        <dbReference type="Rhea" id="RHEA:29399"/>
        <dbReference type="ChEBI" id="CHEBI:15377"/>
        <dbReference type="ChEBI" id="CHEBI:15378"/>
        <dbReference type="ChEBI" id="CHEBI:33019"/>
        <dbReference type="ChEBI" id="CHEBI:58053"/>
        <dbReference type="ChEBI" id="CHEBI:61402"/>
        <dbReference type="EC" id="3.6.1.66"/>
    </reaction>
</comment>
<dbReference type="SUPFAM" id="SSF52972">
    <property type="entry name" value="ITPase-like"/>
    <property type="match status" value="1"/>
</dbReference>
<dbReference type="InterPro" id="IPR002637">
    <property type="entry name" value="RdgB/HAM1"/>
</dbReference>
<dbReference type="HAMAP" id="MF_01405">
    <property type="entry name" value="Non_canon_purine_NTPase"/>
    <property type="match status" value="1"/>
</dbReference>
<dbReference type="GO" id="GO:0035870">
    <property type="term" value="F:dITP diphosphatase activity"/>
    <property type="evidence" value="ECO:0007669"/>
    <property type="project" value="UniProtKB-UniRule"/>
</dbReference>
<dbReference type="GO" id="GO:0005829">
    <property type="term" value="C:cytosol"/>
    <property type="evidence" value="ECO:0007669"/>
    <property type="project" value="TreeGrafter"/>
</dbReference>
<comment type="cofactor">
    <cofactor evidence="10">
        <name>Mg(2+)</name>
        <dbReference type="ChEBI" id="CHEBI:18420"/>
    </cofactor>
    <text evidence="10">Binds 1 Mg(2+) ion per subunit.</text>
</comment>
<dbReference type="NCBIfam" id="TIGR00042">
    <property type="entry name" value="RdgB/HAM1 family non-canonical purine NTP pyrophosphatase"/>
    <property type="match status" value="1"/>
</dbReference>
<accession>A0A1M7I0I1</accession>
<dbReference type="RefSeq" id="WP_073090178.1">
    <property type="nucleotide sequence ID" value="NZ_FRCY01000001.1"/>
</dbReference>
<protein>
    <recommendedName>
        <fullName evidence="10">dITP/XTP pyrophosphatase</fullName>
        <ecNumber evidence="10">3.6.1.66</ecNumber>
    </recommendedName>
    <alternativeName>
        <fullName evidence="10">Non-canonical purine NTP pyrophosphatase</fullName>
    </alternativeName>
    <alternativeName>
        <fullName evidence="10">Non-standard purine NTP pyrophosphatase</fullName>
    </alternativeName>
    <alternativeName>
        <fullName evidence="10">Nucleoside-triphosphate diphosphatase</fullName>
    </alternativeName>
    <alternativeName>
        <fullName evidence="10">Nucleoside-triphosphate pyrophosphatase</fullName>
        <shortName evidence="10">NTPase</shortName>
    </alternativeName>
</protein>
<proteinExistence type="inferred from homology"/>
<comment type="catalytic activity">
    <reaction evidence="9 10">
        <text>XTP + H2O = XMP + diphosphate + H(+)</text>
        <dbReference type="Rhea" id="RHEA:28610"/>
        <dbReference type="ChEBI" id="CHEBI:15377"/>
        <dbReference type="ChEBI" id="CHEBI:15378"/>
        <dbReference type="ChEBI" id="CHEBI:33019"/>
        <dbReference type="ChEBI" id="CHEBI:57464"/>
        <dbReference type="ChEBI" id="CHEBI:61314"/>
        <dbReference type="EC" id="3.6.1.66"/>
    </reaction>
</comment>
<dbReference type="GO" id="GO:0009146">
    <property type="term" value="P:purine nucleoside triphosphate catabolic process"/>
    <property type="evidence" value="ECO:0007669"/>
    <property type="project" value="UniProtKB-UniRule"/>
</dbReference>
<evidence type="ECO:0000313" key="12">
    <source>
        <dbReference type="EMBL" id="SHM34301.1"/>
    </source>
</evidence>
<comment type="subunit">
    <text evidence="2 10">Homodimer.</text>
</comment>
<dbReference type="OrthoDB" id="9807456at2"/>
<keyword evidence="4 10" id="KW-0547">Nucleotide-binding</keyword>
<comment type="catalytic activity">
    <reaction evidence="8 10">
        <text>dITP + H2O = dIMP + diphosphate + H(+)</text>
        <dbReference type="Rhea" id="RHEA:28342"/>
        <dbReference type="ChEBI" id="CHEBI:15377"/>
        <dbReference type="ChEBI" id="CHEBI:15378"/>
        <dbReference type="ChEBI" id="CHEBI:33019"/>
        <dbReference type="ChEBI" id="CHEBI:61194"/>
        <dbReference type="ChEBI" id="CHEBI:61382"/>
        <dbReference type="EC" id="3.6.1.66"/>
    </reaction>
</comment>
<keyword evidence="5 10" id="KW-0378">Hydrolase</keyword>
<keyword evidence="13" id="KW-1185">Reference proteome</keyword>
<feature type="binding site" evidence="10">
    <location>
        <position position="68"/>
    </location>
    <ligand>
        <name>Mg(2+)</name>
        <dbReference type="ChEBI" id="CHEBI:18420"/>
    </ligand>
</feature>
<feature type="binding site" evidence="10">
    <location>
        <begin position="148"/>
        <end position="151"/>
    </location>
    <ligand>
        <name>substrate</name>
    </ligand>
</feature>
<dbReference type="GO" id="GO:0009117">
    <property type="term" value="P:nucleotide metabolic process"/>
    <property type="evidence" value="ECO:0007669"/>
    <property type="project" value="UniProtKB-KW"/>
</dbReference>
<evidence type="ECO:0000256" key="10">
    <source>
        <dbReference type="HAMAP-Rule" id="MF_01405"/>
    </source>
</evidence>
<dbReference type="EMBL" id="FRCY01000001">
    <property type="protein sequence ID" value="SHM34301.1"/>
    <property type="molecule type" value="Genomic_DNA"/>
</dbReference>
<dbReference type="Proteomes" id="UP000184513">
    <property type="component" value="Unassembled WGS sequence"/>
</dbReference>
<evidence type="ECO:0000256" key="9">
    <source>
        <dbReference type="ARBA" id="ARBA00052017"/>
    </source>
</evidence>
<keyword evidence="3 10" id="KW-0479">Metal-binding</keyword>
<name>A0A1M7I0I1_9BACT</name>
<dbReference type="STRING" id="388280.SAMN04488057_101139"/>
<feature type="active site" description="Proton acceptor" evidence="10">
    <location>
        <position position="68"/>
    </location>
</feature>
<organism evidence="12 13">
    <name type="scientific">Cyclobacterium lianum</name>
    <dbReference type="NCBI Taxonomy" id="388280"/>
    <lineage>
        <taxon>Bacteria</taxon>
        <taxon>Pseudomonadati</taxon>
        <taxon>Bacteroidota</taxon>
        <taxon>Cytophagia</taxon>
        <taxon>Cytophagales</taxon>
        <taxon>Cyclobacteriaceae</taxon>
        <taxon>Cyclobacterium</taxon>
    </lineage>
</organism>
<dbReference type="GO" id="GO:0046872">
    <property type="term" value="F:metal ion binding"/>
    <property type="evidence" value="ECO:0007669"/>
    <property type="project" value="UniProtKB-KW"/>
</dbReference>
<dbReference type="GO" id="GO:0036220">
    <property type="term" value="F:ITP diphosphatase activity"/>
    <property type="evidence" value="ECO:0007669"/>
    <property type="project" value="UniProtKB-UniRule"/>
</dbReference>
<comment type="caution">
    <text evidence="10">Lacks conserved residue(s) required for the propagation of feature annotation.</text>
</comment>
<keyword evidence="7 10" id="KW-0546">Nucleotide metabolism</keyword>
<evidence type="ECO:0000313" key="13">
    <source>
        <dbReference type="Proteomes" id="UP000184513"/>
    </source>
</evidence>
<dbReference type="Pfam" id="PF01725">
    <property type="entry name" value="Ham1p_like"/>
    <property type="match status" value="1"/>
</dbReference>
<feature type="binding site" evidence="10">
    <location>
        <begin position="176"/>
        <end position="177"/>
    </location>
    <ligand>
        <name>substrate</name>
    </ligand>
</feature>
<evidence type="ECO:0000256" key="2">
    <source>
        <dbReference type="ARBA" id="ARBA00011738"/>
    </source>
</evidence>
<sequence>MKICFASNNPKKLDEIRAALGDHFDILSLSDIGCHEELPETGDTLEANALQKARYVKDHYGVDCFADDTGLEVAALQGAPGVYSGRFAGEPRSDERNVALLLEKMSEKENRKAAFRTIIALIIGEKVYSFEGKAEGKIIQKRFGTEGFGYDPVFQPDGYEKTFAQLSMQEKNAISHRGKAVKQLAGFLRSFGASSAKVED</sequence>
<feature type="binding site" evidence="10">
    <location>
        <begin position="7"/>
        <end position="12"/>
    </location>
    <ligand>
        <name>substrate</name>
    </ligand>
</feature>
<keyword evidence="6 10" id="KW-0460">Magnesium</keyword>
<dbReference type="InterPro" id="IPR020922">
    <property type="entry name" value="dITP/XTP_pyrophosphatase"/>
</dbReference>
<comment type="similarity">
    <text evidence="1 10 11">Belongs to the HAM1 NTPase family.</text>
</comment>
<dbReference type="PANTHER" id="PTHR11067">
    <property type="entry name" value="INOSINE TRIPHOSPHATE PYROPHOSPHATASE/HAM1 PROTEIN"/>
    <property type="match status" value="1"/>
</dbReference>
<evidence type="ECO:0000256" key="6">
    <source>
        <dbReference type="ARBA" id="ARBA00022842"/>
    </source>
</evidence>
<evidence type="ECO:0000256" key="1">
    <source>
        <dbReference type="ARBA" id="ARBA00008023"/>
    </source>
</evidence>
<feature type="binding site" evidence="10">
    <location>
        <position position="69"/>
    </location>
    <ligand>
        <name>substrate</name>
    </ligand>
</feature>
<dbReference type="GO" id="GO:0000166">
    <property type="term" value="F:nucleotide binding"/>
    <property type="evidence" value="ECO:0007669"/>
    <property type="project" value="UniProtKB-KW"/>
</dbReference>
<dbReference type="Gene3D" id="3.90.950.10">
    <property type="match status" value="1"/>
</dbReference>
<comment type="function">
    <text evidence="10">Pyrophosphatase that catalyzes the hydrolysis of nucleoside triphosphates to their monophosphate derivatives, with a high preference for the non-canonical purine nucleotides XTP (xanthosine triphosphate), dITP (deoxyinosine triphosphate) and ITP. Seems to function as a house-cleaning enzyme that removes non-canonical purine nucleotides from the nucleotide pool, thus preventing their incorporation into DNA/RNA and avoiding chromosomal lesions.</text>
</comment>